<name>A0A3N1CR38_9ACTN</name>
<dbReference type="GO" id="GO:0006629">
    <property type="term" value="P:lipid metabolic process"/>
    <property type="evidence" value="ECO:0007669"/>
    <property type="project" value="InterPro"/>
</dbReference>
<dbReference type="Gene3D" id="2.60.120.560">
    <property type="entry name" value="Exo-inulinase, domain 1"/>
    <property type="match status" value="1"/>
</dbReference>
<gene>
    <name evidence="4" type="ORF">EDD29_1278</name>
</gene>
<keyword evidence="5" id="KW-1185">Reference proteome</keyword>
<evidence type="ECO:0000313" key="4">
    <source>
        <dbReference type="EMBL" id="ROO83769.1"/>
    </source>
</evidence>
<feature type="domain" description="GP-PDE" evidence="3">
    <location>
        <begin position="226"/>
        <end position="462"/>
    </location>
</feature>
<reference evidence="4 5" key="1">
    <citation type="submission" date="2018-11" db="EMBL/GenBank/DDBJ databases">
        <title>Sequencing the genomes of 1000 actinobacteria strains.</title>
        <authorList>
            <person name="Klenk H.-P."/>
        </authorList>
    </citation>
    <scope>NUCLEOTIDE SEQUENCE [LARGE SCALE GENOMIC DNA]</scope>
    <source>
        <strain evidence="4 5">DSM 44254</strain>
    </source>
</reference>
<feature type="signal peptide" evidence="2">
    <location>
        <begin position="1"/>
        <end position="31"/>
    </location>
</feature>
<feature type="chain" id="PRO_5018159932" evidence="2">
    <location>
        <begin position="32"/>
        <end position="642"/>
    </location>
</feature>
<dbReference type="SUPFAM" id="SSF51695">
    <property type="entry name" value="PLC-like phosphodiesterases"/>
    <property type="match status" value="1"/>
</dbReference>
<proteinExistence type="predicted"/>
<evidence type="ECO:0000256" key="1">
    <source>
        <dbReference type="SAM" id="MobiDB-lite"/>
    </source>
</evidence>
<keyword evidence="2" id="KW-0732">Signal</keyword>
<dbReference type="AlphaFoldDB" id="A0A3N1CR38"/>
<dbReference type="InterPro" id="IPR017946">
    <property type="entry name" value="PLC-like_Pdiesterase_TIM-brl"/>
</dbReference>
<organism evidence="4 5">
    <name type="scientific">Actinocorallia herbida</name>
    <dbReference type="NCBI Taxonomy" id="58109"/>
    <lineage>
        <taxon>Bacteria</taxon>
        <taxon>Bacillati</taxon>
        <taxon>Actinomycetota</taxon>
        <taxon>Actinomycetes</taxon>
        <taxon>Streptosporangiales</taxon>
        <taxon>Thermomonosporaceae</taxon>
        <taxon>Actinocorallia</taxon>
    </lineage>
</organism>
<dbReference type="Pfam" id="PF03009">
    <property type="entry name" value="GDPD"/>
    <property type="match status" value="1"/>
</dbReference>
<dbReference type="Proteomes" id="UP000272400">
    <property type="component" value="Unassembled WGS sequence"/>
</dbReference>
<evidence type="ECO:0000256" key="2">
    <source>
        <dbReference type="SAM" id="SignalP"/>
    </source>
</evidence>
<sequence length="642" mass="66517">MRRATAALAASTLAVAGIAALSLSASDPASAAPGDVAVSANFDDGQIPAGWNSDGAWTVKDGRLVGTSASGNKRITFGRHLNDFRFEATARFDKVNEATRWTAFGLDVPAGGAVPWWIATMRSGTTASNGLEFAELNKSSAWNVTNTTSAPTAAGTGRDVEVAIEVHGNQARWFFDGTQMMRTTSLVRSADGGQALVVNGATVSFDDVKVTELPANGYLRPAGTPMTVIAHRGASSAAPENTLAAQEVARKGGADFIENDVQPSKDGVPFILHDPTVDRTTDGTGAIRSLTSAELKALDAGSWFSPNFAGERLPTLAEQLADLKARGGNLLLEIKGAHTRDEVATIVKVIRDAGMTQRVFIQSFEVDALKYSRELAPELPTGLLRSGLDADPVAVAKDLGVTAYNPTGDALIADPKAIADLHAAGIAVMAWTVDSAAQWKKLDEAGVDGVITNRPAELVGWSAARQQTAPQTPAPASVTIASPVAAAVLDRSQKPVVGVVAANAEDVKVTVDGAVVEAGTALDLSLLAAGEHKVEAEATGEEGVVKASSTFTVAVTRAGLLQLVLNSGADAKAVDWMLGKLVDGKYADVAKYAQKESGKRVPAGHAAVIAADAAALAAAEPGRPDHGEGDDKDKDEHGRPHR</sequence>
<evidence type="ECO:0000259" key="3">
    <source>
        <dbReference type="PROSITE" id="PS51704"/>
    </source>
</evidence>
<feature type="compositionally biased region" description="Basic and acidic residues" evidence="1">
    <location>
        <begin position="622"/>
        <end position="642"/>
    </location>
</feature>
<dbReference type="Gene3D" id="3.20.20.190">
    <property type="entry name" value="Phosphatidylinositol (PI) phosphodiesterase"/>
    <property type="match status" value="1"/>
</dbReference>
<evidence type="ECO:0000313" key="5">
    <source>
        <dbReference type="Proteomes" id="UP000272400"/>
    </source>
</evidence>
<dbReference type="PROSITE" id="PS51704">
    <property type="entry name" value="GP_PDE"/>
    <property type="match status" value="1"/>
</dbReference>
<comment type="caution">
    <text evidence="4">The sequence shown here is derived from an EMBL/GenBank/DDBJ whole genome shotgun (WGS) entry which is preliminary data.</text>
</comment>
<dbReference type="PANTHER" id="PTHR46211:SF14">
    <property type="entry name" value="GLYCEROPHOSPHODIESTER PHOSPHODIESTERASE"/>
    <property type="match status" value="1"/>
</dbReference>
<dbReference type="EMBL" id="RJKE01000001">
    <property type="protein sequence ID" value="ROO83769.1"/>
    <property type="molecule type" value="Genomic_DNA"/>
</dbReference>
<dbReference type="InterPro" id="IPR030395">
    <property type="entry name" value="GP_PDE_dom"/>
</dbReference>
<feature type="region of interest" description="Disordered" evidence="1">
    <location>
        <begin position="615"/>
        <end position="642"/>
    </location>
</feature>
<dbReference type="GO" id="GO:0008081">
    <property type="term" value="F:phosphoric diester hydrolase activity"/>
    <property type="evidence" value="ECO:0007669"/>
    <property type="project" value="InterPro"/>
</dbReference>
<dbReference type="PANTHER" id="PTHR46211">
    <property type="entry name" value="GLYCEROPHOSPHORYL DIESTER PHOSPHODIESTERASE"/>
    <property type="match status" value="1"/>
</dbReference>
<protein>
    <submittedName>
        <fullName evidence="4">Glycerophosphoryl diester phosphodiesterase</fullName>
    </submittedName>
</protein>
<accession>A0A3N1CR38</accession>